<evidence type="ECO:0000313" key="2">
    <source>
        <dbReference type="EMBL" id="HEC78835.1"/>
    </source>
</evidence>
<evidence type="ECO:0000313" key="3">
    <source>
        <dbReference type="Proteomes" id="UP000885826"/>
    </source>
</evidence>
<dbReference type="EMBL" id="DRIG01000072">
    <property type="protein sequence ID" value="HEC78835.1"/>
    <property type="molecule type" value="Genomic_DNA"/>
</dbReference>
<gene>
    <name evidence="2" type="ORF">ENI34_06795</name>
</gene>
<proteinExistence type="predicted"/>
<evidence type="ECO:0000259" key="1">
    <source>
        <dbReference type="PROSITE" id="PS50853"/>
    </source>
</evidence>
<reference evidence="2" key="1">
    <citation type="journal article" date="2020" name="mSystems">
        <title>Genome- and Community-Level Interaction Insights into Carbon Utilization and Element Cycling Functions of Hydrothermarchaeota in Hydrothermal Sediment.</title>
        <authorList>
            <person name="Zhou Z."/>
            <person name="Liu Y."/>
            <person name="Xu W."/>
            <person name="Pan J."/>
            <person name="Luo Z.H."/>
            <person name="Li M."/>
        </authorList>
    </citation>
    <scope>NUCLEOTIDE SEQUENCE</scope>
    <source>
        <strain evidence="2">HyVt-388</strain>
    </source>
</reference>
<accession>A0A9C9K0F7</accession>
<dbReference type="InterPro" id="IPR013783">
    <property type="entry name" value="Ig-like_fold"/>
</dbReference>
<organism evidence="2 3">
    <name type="scientific">candidate division WOR-3 bacterium</name>
    <dbReference type="NCBI Taxonomy" id="2052148"/>
    <lineage>
        <taxon>Bacteria</taxon>
        <taxon>Bacteria division WOR-3</taxon>
    </lineage>
</organism>
<dbReference type="Proteomes" id="UP000885826">
    <property type="component" value="Unassembled WGS sequence"/>
</dbReference>
<dbReference type="InterPro" id="IPR003961">
    <property type="entry name" value="FN3_dom"/>
</dbReference>
<dbReference type="PROSITE" id="PS50853">
    <property type="entry name" value="FN3"/>
    <property type="match status" value="1"/>
</dbReference>
<name>A0A9C9K0F7_UNCW3</name>
<sequence>MIPMKYTVIGRRLIDGPTDLKATALPNSNNIKLTWSDNSQNELKFIIERRIESQTWFEPYDSVGRNVTQFADDVQFGHKYTYMVRCYEAGYQHLSSWSNEAQNVCGALAQSSYPRMSAFNNLLDFY</sequence>
<dbReference type="AlphaFoldDB" id="A0A9C9K0F7"/>
<dbReference type="SUPFAM" id="SSF49265">
    <property type="entry name" value="Fibronectin type III"/>
    <property type="match status" value="1"/>
</dbReference>
<protein>
    <recommendedName>
        <fullName evidence="1">Fibronectin type-III domain-containing protein</fullName>
    </recommendedName>
</protein>
<dbReference type="InterPro" id="IPR036116">
    <property type="entry name" value="FN3_sf"/>
</dbReference>
<dbReference type="Gene3D" id="2.60.40.10">
    <property type="entry name" value="Immunoglobulins"/>
    <property type="match status" value="1"/>
</dbReference>
<feature type="domain" description="Fibronectin type-III" evidence="1">
    <location>
        <begin position="16"/>
        <end position="111"/>
    </location>
</feature>
<comment type="caution">
    <text evidence="2">The sequence shown here is derived from an EMBL/GenBank/DDBJ whole genome shotgun (WGS) entry which is preliminary data.</text>
</comment>